<keyword evidence="4" id="KW-0472">Membrane</keyword>
<reference evidence="5 6" key="1">
    <citation type="submission" date="2013-06" db="EMBL/GenBank/DDBJ databases">
        <title>Comparative analysis of genomes of multi-drug Acinetobacter sp. from Colombian Hospitals.</title>
        <authorList>
            <person name="Barreto-Hernandez E."/>
            <person name="Gonzalez E.B."/>
            <person name="Cepeda L.A."/>
            <person name="Valenzuela E.M."/>
            <person name="Falquet L."/>
            <person name="Reguero M.T."/>
            <person name="Mantilla R."/>
        </authorList>
    </citation>
    <scope>NUCLEOTIDE SEQUENCE [LARGE SCALE GENOMIC DNA]</scope>
    <source>
        <strain evidence="5 6">28F</strain>
    </source>
</reference>
<evidence type="ECO:0000256" key="4">
    <source>
        <dbReference type="SAM" id="Phobius"/>
    </source>
</evidence>
<keyword evidence="2" id="KW-0488">Methylation</keyword>
<keyword evidence="3" id="KW-0281">Fimbrium</keyword>
<dbReference type="Proteomes" id="UP000019193">
    <property type="component" value="Unassembled WGS sequence"/>
</dbReference>
<dbReference type="RefSeq" id="WP_004884710.1">
    <property type="nucleotide sequence ID" value="NZ_CBSD020000018.1"/>
</dbReference>
<dbReference type="InterPro" id="IPR045584">
    <property type="entry name" value="Pilin-like"/>
</dbReference>
<evidence type="ECO:0000313" key="6">
    <source>
        <dbReference type="Proteomes" id="UP000019193"/>
    </source>
</evidence>
<comment type="caution">
    <text evidence="5">The sequence shown here is derived from an EMBL/GenBank/DDBJ whole genome shotgun (WGS) entry which is preliminary data.</text>
</comment>
<dbReference type="PANTHER" id="PTHR30093">
    <property type="entry name" value="GENERAL SECRETION PATHWAY PROTEIN G"/>
    <property type="match status" value="1"/>
</dbReference>
<accession>A0AA36K8E0</accession>
<name>A0AA36K8E0_ACINO</name>
<comment type="similarity">
    <text evidence="1 3">Belongs to the N-Me-Phe pilin family.</text>
</comment>
<keyword evidence="4" id="KW-0812">Transmembrane</keyword>
<dbReference type="GO" id="GO:0009289">
    <property type="term" value="C:pilus"/>
    <property type="evidence" value="ECO:0007669"/>
    <property type="project" value="InterPro"/>
</dbReference>
<dbReference type="PROSITE" id="PS00409">
    <property type="entry name" value="PROKAR_NTER_METHYL"/>
    <property type="match status" value="1"/>
</dbReference>
<keyword evidence="6" id="KW-1185">Reference proteome</keyword>
<feature type="transmembrane region" description="Helical" evidence="4">
    <location>
        <begin position="12"/>
        <end position="30"/>
    </location>
</feature>
<dbReference type="Pfam" id="PF00114">
    <property type="entry name" value="Pilin"/>
    <property type="match status" value="1"/>
</dbReference>
<sequence>MNAQKGFTLIELMIVVAIIGILAAIAIPAYQNYIAKSQVSTGLADITAGKTNAETKLAEGLTTALTDVTALGLQQSTNACAVTASIGTDGTSNITCTLKGTSQINGKKIQWVRAADNATNGTTGTWSCITDVADNLRPKSCGAS</sequence>
<evidence type="ECO:0000313" key="5">
    <source>
        <dbReference type="EMBL" id="CDG73934.1"/>
    </source>
</evidence>
<evidence type="ECO:0000256" key="1">
    <source>
        <dbReference type="ARBA" id="ARBA00005233"/>
    </source>
</evidence>
<evidence type="ECO:0000256" key="3">
    <source>
        <dbReference type="RuleBase" id="RU000389"/>
    </source>
</evidence>
<organism evidence="5 6">
    <name type="scientific">Acinetobacter nosocomialis 28F</name>
    <dbReference type="NCBI Taxonomy" id="1147131"/>
    <lineage>
        <taxon>Bacteria</taxon>
        <taxon>Pseudomonadati</taxon>
        <taxon>Pseudomonadota</taxon>
        <taxon>Gammaproteobacteria</taxon>
        <taxon>Moraxellales</taxon>
        <taxon>Moraxellaceae</taxon>
        <taxon>Acinetobacter</taxon>
        <taxon>Acinetobacter calcoaceticus/baumannii complex</taxon>
    </lineage>
</organism>
<dbReference type="GO" id="GO:0007155">
    <property type="term" value="P:cell adhesion"/>
    <property type="evidence" value="ECO:0007669"/>
    <property type="project" value="InterPro"/>
</dbReference>
<dbReference type="InterPro" id="IPR012902">
    <property type="entry name" value="N_methyl_site"/>
</dbReference>
<protein>
    <submittedName>
        <fullName evidence="5">PilA</fullName>
    </submittedName>
</protein>
<dbReference type="AlphaFoldDB" id="A0AA36K8E0"/>
<dbReference type="Gene3D" id="3.30.700.10">
    <property type="entry name" value="Glycoprotein, Type 4 Pilin"/>
    <property type="match status" value="1"/>
</dbReference>
<dbReference type="NCBIfam" id="TIGR02532">
    <property type="entry name" value="IV_pilin_GFxxxE"/>
    <property type="match status" value="1"/>
</dbReference>
<dbReference type="PANTHER" id="PTHR30093:SF34">
    <property type="entry name" value="PREPILIN PEPTIDASE-DEPENDENT PROTEIN D"/>
    <property type="match status" value="1"/>
</dbReference>
<keyword evidence="4" id="KW-1133">Transmembrane helix</keyword>
<evidence type="ECO:0000256" key="2">
    <source>
        <dbReference type="ARBA" id="ARBA00022481"/>
    </source>
</evidence>
<dbReference type="Pfam" id="PF07963">
    <property type="entry name" value="N_methyl"/>
    <property type="match status" value="1"/>
</dbReference>
<dbReference type="InterPro" id="IPR001082">
    <property type="entry name" value="Pilin"/>
</dbReference>
<dbReference type="EMBL" id="CBSD020000018">
    <property type="protein sequence ID" value="CDG73934.1"/>
    <property type="molecule type" value="Genomic_DNA"/>
</dbReference>
<gene>
    <name evidence="5" type="ORF">ANICBIBUN_11093</name>
</gene>
<proteinExistence type="inferred from homology"/>
<dbReference type="SUPFAM" id="SSF54523">
    <property type="entry name" value="Pili subunits"/>
    <property type="match status" value="1"/>
</dbReference>